<dbReference type="InterPro" id="IPR053939">
    <property type="entry name" value="UTP25_C"/>
</dbReference>
<dbReference type="InterPro" id="IPR053940">
    <property type="entry name" value="UTP25_NTPase-like"/>
</dbReference>
<dbReference type="Gene3D" id="3.40.50.300">
    <property type="entry name" value="P-loop containing nucleotide triphosphate hydrolases"/>
    <property type="match status" value="1"/>
</dbReference>
<comment type="subcellular location">
    <subcellularLocation>
        <location evidence="2 9">Nucleus</location>
        <location evidence="2 9">Nucleolus</location>
    </subcellularLocation>
</comment>
<feature type="domain" description="UTP25 C-terminal" evidence="11">
    <location>
        <begin position="535"/>
        <end position="727"/>
    </location>
</feature>
<dbReference type="HOGENOM" id="CLU_018705_0_1_1"/>
<evidence type="ECO:0000256" key="3">
    <source>
        <dbReference type="ARBA" id="ARBA00009223"/>
    </source>
</evidence>
<keyword evidence="6 9" id="KW-0698">rRNA processing</keyword>
<dbReference type="Pfam" id="PF22916">
    <property type="entry name" value="UTP25_NTPase-like"/>
    <property type="match status" value="1"/>
</dbReference>
<dbReference type="GO" id="GO:0000462">
    <property type="term" value="P:maturation of SSU-rRNA from tricistronic rRNA transcript (SSU-rRNA, 5.8S rRNA, LSU-rRNA)"/>
    <property type="evidence" value="ECO:0007669"/>
    <property type="project" value="EnsemblFungi"/>
</dbReference>
<name>H2B0Q1_KAZAF</name>
<keyword evidence="8 9" id="KW-0687">Ribonucleoprotein</keyword>
<feature type="compositionally biased region" description="Basic residues" evidence="10">
    <location>
        <begin position="16"/>
        <end position="31"/>
    </location>
</feature>
<feature type="domain" description="UTP25 NTP hydrolase-like" evidence="12">
    <location>
        <begin position="268"/>
        <end position="522"/>
    </location>
</feature>
<evidence type="ECO:0000256" key="4">
    <source>
        <dbReference type="ARBA" id="ARBA00015422"/>
    </source>
</evidence>
<evidence type="ECO:0000313" key="14">
    <source>
        <dbReference type="Proteomes" id="UP000005220"/>
    </source>
</evidence>
<feature type="region of interest" description="Disordered" evidence="10">
    <location>
        <begin position="1"/>
        <end position="171"/>
    </location>
</feature>
<feature type="compositionally biased region" description="Acidic residues" evidence="10">
    <location>
        <begin position="64"/>
        <end position="78"/>
    </location>
</feature>
<evidence type="ECO:0000259" key="12">
    <source>
        <dbReference type="Pfam" id="PF22916"/>
    </source>
</evidence>
<dbReference type="SUPFAM" id="SSF52540">
    <property type="entry name" value="P-loop containing nucleoside triphosphate hydrolases"/>
    <property type="match status" value="1"/>
</dbReference>
<dbReference type="EMBL" id="HE650830">
    <property type="protein sequence ID" value="CCF60201.1"/>
    <property type="molecule type" value="Genomic_DNA"/>
</dbReference>
<dbReference type="FunCoup" id="H2B0Q1">
    <property type="interactions" value="1355"/>
</dbReference>
<feature type="compositionally biased region" description="Acidic residues" evidence="10">
    <location>
        <begin position="115"/>
        <end position="131"/>
    </location>
</feature>
<dbReference type="PANTHER" id="PTHR12933">
    <property type="entry name" value="ORF PROTEIN-RELATED"/>
    <property type="match status" value="1"/>
</dbReference>
<dbReference type="eggNOG" id="KOG2340">
    <property type="taxonomic scope" value="Eukaryota"/>
</dbReference>
<accession>H2B0Q1</accession>
<dbReference type="AlphaFoldDB" id="H2B0Q1"/>
<evidence type="ECO:0000256" key="5">
    <source>
        <dbReference type="ARBA" id="ARBA00022517"/>
    </source>
</evidence>
<dbReference type="Proteomes" id="UP000005220">
    <property type="component" value="Chromosome 10"/>
</dbReference>
<evidence type="ECO:0000256" key="8">
    <source>
        <dbReference type="ARBA" id="ARBA00023274"/>
    </source>
</evidence>
<evidence type="ECO:0000256" key="7">
    <source>
        <dbReference type="ARBA" id="ARBA00023242"/>
    </source>
</evidence>
<comment type="similarity">
    <text evidence="3 9">Belongs to the UTP25 family.</text>
</comment>
<gene>
    <name evidence="13" type="primary">KAFR0J01340</name>
    <name evidence="13" type="ORF">KAFR_0J01340</name>
</gene>
<dbReference type="RefSeq" id="XP_003959336.1">
    <property type="nucleotide sequence ID" value="XM_003959287.1"/>
</dbReference>
<dbReference type="InParanoid" id="H2B0Q1"/>
<dbReference type="GO" id="GO:0032040">
    <property type="term" value="C:small-subunit processome"/>
    <property type="evidence" value="ECO:0007669"/>
    <property type="project" value="EnsemblFungi"/>
</dbReference>
<dbReference type="STRING" id="1071382.H2B0Q1"/>
<feature type="compositionally biased region" description="Acidic residues" evidence="10">
    <location>
        <begin position="145"/>
        <end position="166"/>
    </location>
</feature>
<evidence type="ECO:0000256" key="2">
    <source>
        <dbReference type="ARBA" id="ARBA00004604"/>
    </source>
</evidence>
<evidence type="ECO:0000256" key="10">
    <source>
        <dbReference type="SAM" id="MobiDB-lite"/>
    </source>
</evidence>
<evidence type="ECO:0000313" key="13">
    <source>
        <dbReference type="EMBL" id="CCF60201.1"/>
    </source>
</evidence>
<reference evidence="13 14" key="1">
    <citation type="journal article" date="2011" name="Proc. Natl. Acad. Sci. U.S.A.">
        <title>Evolutionary erosion of yeast sex chromosomes by mating-type switching accidents.</title>
        <authorList>
            <person name="Gordon J.L."/>
            <person name="Armisen D."/>
            <person name="Proux-Wera E."/>
            <person name="Oheigeartaigh S.S."/>
            <person name="Byrne K.P."/>
            <person name="Wolfe K.H."/>
        </authorList>
    </citation>
    <scope>NUCLEOTIDE SEQUENCE [LARGE SCALE GENOMIC DNA]</scope>
    <source>
        <strain evidence="14">ATCC 22294 / BCRC 22015 / CBS 2517 / CECT 1963 / NBRC 1671 / NRRL Y-8276</strain>
    </source>
</reference>
<dbReference type="Pfam" id="PF06862">
    <property type="entry name" value="Utp25_C"/>
    <property type="match status" value="1"/>
</dbReference>
<evidence type="ECO:0000259" key="11">
    <source>
        <dbReference type="Pfam" id="PF06862"/>
    </source>
</evidence>
<dbReference type="GO" id="GO:0019843">
    <property type="term" value="F:rRNA binding"/>
    <property type="evidence" value="ECO:0007669"/>
    <property type="project" value="EnsemblFungi"/>
</dbReference>
<dbReference type="GeneID" id="13883851"/>
<feature type="compositionally biased region" description="Polar residues" evidence="10">
    <location>
        <begin position="38"/>
        <end position="49"/>
    </location>
</feature>
<dbReference type="InterPro" id="IPR010678">
    <property type="entry name" value="UTP25"/>
</dbReference>
<comment type="function">
    <text evidence="1 9">DEAD-box RNA helicase-like protein required for pre-18S rRNA processing, specifically at sites A0, A1, and A2.</text>
</comment>
<organism evidence="13 14">
    <name type="scientific">Kazachstania africana (strain ATCC 22294 / BCRC 22015 / CBS 2517 / CECT 1963 / NBRC 1671 / NRRL Y-8276)</name>
    <name type="common">Yeast</name>
    <name type="synonym">Kluyveromyces africanus</name>
    <dbReference type="NCBI Taxonomy" id="1071382"/>
    <lineage>
        <taxon>Eukaryota</taxon>
        <taxon>Fungi</taxon>
        <taxon>Dikarya</taxon>
        <taxon>Ascomycota</taxon>
        <taxon>Saccharomycotina</taxon>
        <taxon>Saccharomycetes</taxon>
        <taxon>Saccharomycetales</taxon>
        <taxon>Saccharomycetaceae</taxon>
        <taxon>Kazachstania</taxon>
    </lineage>
</organism>
<dbReference type="KEGG" id="kaf:KAFR_0J01340"/>
<evidence type="ECO:0000256" key="1">
    <source>
        <dbReference type="ARBA" id="ARBA00002883"/>
    </source>
</evidence>
<keyword evidence="14" id="KW-1185">Reference proteome</keyword>
<dbReference type="GO" id="GO:0034511">
    <property type="term" value="F:U3 snoRNA binding"/>
    <property type="evidence" value="ECO:0007669"/>
    <property type="project" value="EnsemblFungi"/>
</dbReference>
<protein>
    <recommendedName>
        <fullName evidence="4 9">U3 small nucleolar RNA-associated protein 25</fullName>
        <shortName evidence="9">U3 snoRNA-associated protein 25</shortName>
    </recommendedName>
</protein>
<proteinExistence type="inferred from homology"/>
<dbReference type="InterPro" id="IPR027417">
    <property type="entry name" value="P-loop_NTPase"/>
</dbReference>
<keyword evidence="7 9" id="KW-0539">Nucleus</keyword>
<comment type="subunit">
    <text evidence="9">Component of the ribosomal small subunit (SSU) processome composed of at least 40 protein subunits and snoRNA U3.</text>
</comment>
<keyword evidence="5 9" id="KW-0690">Ribosome biogenesis</keyword>
<dbReference type="OrthoDB" id="10264378at2759"/>
<evidence type="ECO:0000256" key="9">
    <source>
        <dbReference type="RuleBase" id="RU365070"/>
    </source>
</evidence>
<dbReference type="PANTHER" id="PTHR12933:SF0">
    <property type="entry name" value="U3 SMALL NUCLEOLAR RNA-ASSOCIATED PROTEIN 25 HOMOLOG"/>
    <property type="match status" value="1"/>
</dbReference>
<evidence type="ECO:0000256" key="6">
    <source>
        <dbReference type="ARBA" id="ARBA00022552"/>
    </source>
</evidence>
<feature type="compositionally biased region" description="Basic and acidic residues" evidence="10">
    <location>
        <begin position="93"/>
        <end position="108"/>
    </location>
</feature>
<sequence>MKRSGTGADGYDGVRKRGRKELRNIRRAGGRKPRDAQENGNGISVSENTGEVEEEPSSAANGDDVGDEVGDEASDDEEEMKKQVYGALLTILKSEHPEPKKQKKEKVNKVLLDNEQQDESDASEEEEDETQQIENALMGSHADDASEDDDKEHGDDNEESDEEQDPFETHFNSVDEKFTDKLDVSFKNNDIKYKSTKLPISEDEYAIFSKPVIKSDEIESPVELSVNKSSIHSYFLKQRLKMQNNLMDPKVDPLTPLQKQLVDPMFQYKDILYQYDSYGKDEDEYRDLYSLHVLNHLYKTRDKILKNNQRLQDNNDTECLDQGFTRPKVLIVVPTRDTAYQVIEKIIAKSGIDQVDKKGKFKDQFFEDSLPPSSKPKSFQDIFKGNTNDFFVLGVKFTRKAIKLYSNFYQSDIIICSPLGIQMILENTDKKKRQDDFLSSIELMIIDQLHSIEYQNISHLFTICNHINKIPQEQHDADFSRVRMWYINDQAKLFRQTMLFTKYISPMANSLLNGKCQNWSGRWKNHKVISTNSSSISKVGIKIRQIFQRFETVNGSVVDEPDYRFKFFTSVTVPNIVKTTGYEDGTLIYIPEYTDYIRVRNYLKDKTTILFGDINEYSDQKQLNSNRSLFQQGRVKVLLYTERLHHYRRYEIKGVKNVVFYQPPKNPEFYTEVVRYIGKNAFLGNTDLNISTVRCLYSKLDALSLENIVGSKRAGVLCHAQNEVYEFK</sequence>